<feature type="compositionally biased region" description="Acidic residues" evidence="1">
    <location>
        <begin position="260"/>
        <end position="271"/>
    </location>
</feature>
<feature type="region of interest" description="Disordered" evidence="1">
    <location>
        <begin position="417"/>
        <end position="460"/>
    </location>
</feature>
<keyword evidence="3" id="KW-1185">Reference proteome</keyword>
<accession>C1EAQ0</accession>
<feature type="compositionally biased region" description="Basic residues" evidence="1">
    <location>
        <begin position="276"/>
        <end position="285"/>
    </location>
</feature>
<protein>
    <submittedName>
        <fullName evidence="2">Uncharacterized protein</fullName>
    </submittedName>
</protein>
<reference evidence="2 3" key="1">
    <citation type="journal article" date="2009" name="Science">
        <title>Green evolution and dynamic adaptations revealed by genomes of the marine picoeukaryotes Micromonas.</title>
        <authorList>
            <person name="Worden A.Z."/>
            <person name="Lee J.H."/>
            <person name="Mock T."/>
            <person name="Rouze P."/>
            <person name="Simmons M.P."/>
            <person name="Aerts A.L."/>
            <person name="Allen A.E."/>
            <person name="Cuvelier M.L."/>
            <person name="Derelle E."/>
            <person name="Everett M.V."/>
            <person name="Foulon E."/>
            <person name="Grimwood J."/>
            <person name="Gundlach H."/>
            <person name="Henrissat B."/>
            <person name="Napoli C."/>
            <person name="McDonald S.M."/>
            <person name="Parker M.S."/>
            <person name="Rombauts S."/>
            <person name="Salamov A."/>
            <person name="Von Dassow P."/>
            <person name="Badger J.H."/>
            <person name="Coutinho P.M."/>
            <person name="Demir E."/>
            <person name="Dubchak I."/>
            <person name="Gentemann C."/>
            <person name="Eikrem W."/>
            <person name="Gready J.E."/>
            <person name="John U."/>
            <person name="Lanier W."/>
            <person name="Lindquist E.A."/>
            <person name="Lucas S."/>
            <person name="Mayer K.F."/>
            <person name="Moreau H."/>
            <person name="Not F."/>
            <person name="Otillar R."/>
            <person name="Panaud O."/>
            <person name="Pangilinan J."/>
            <person name="Paulsen I."/>
            <person name="Piegu B."/>
            <person name="Poliakov A."/>
            <person name="Robbens S."/>
            <person name="Schmutz J."/>
            <person name="Toulza E."/>
            <person name="Wyss T."/>
            <person name="Zelensky A."/>
            <person name="Zhou K."/>
            <person name="Armbrust E.V."/>
            <person name="Bhattacharya D."/>
            <person name="Goodenough U.W."/>
            <person name="Van de Peer Y."/>
            <person name="Grigoriev I.V."/>
        </authorList>
    </citation>
    <scope>NUCLEOTIDE SEQUENCE [LARGE SCALE GENOMIC DNA]</scope>
    <source>
        <strain evidence="3">RCC299 / NOUM17</strain>
    </source>
</reference>
<feature type="compositionally biased region" description="Acidic residues" evidence="1">
    <location>
        <begin position="928"/>
        <end position="946"/>
    </location>
</feature>
<dbReference type="Proteomes" id="UP000002009">
    <property type="component" value="Chromosome 7"/>
</dbReference>
<feature type="region of interest" description="Disordered" evidence="1">
    <location>
        <begin position="968"/>
        <end position="1003"/>
    </location>
</feature>
<name>C1EAQ0_MICCC</name>
<feature type="compositionally biased region" description="Pro residues" evidence="1">
    <location>
        <begin position="1309"/>
        <end position="1326"/>
    </location>
</feature>
<gene>
    <name evidence="2" type="ORF">MICPUN_60153</name>
</gene>
<dbReference type="InParanoid" id="C1EAQ0"/>
<feature type="region of interest" description="Disordered" evidence="1">
    <location>
        <begin position="534"/>
        <end position="565"/>
    </location>
</feature>
<proteinExistence type="predicted"/>
<evidence type="ECO:0000313" key="3">
    <source>
        <dbReference type="Proteomes" id="UP000002009"/>
    </source>
</evidence>
<sequence>MEDEPTSPLAAFLGNRSASWFGASPADDDRATMGTSSSAGADLTPLGLPLFEADKVFAVQAAREAGGPKKSASRVRSLGACQPQRVCDPMDGLAPGNFLQGIFGAGAGDGDEDGDRAGASSSPSIPPGSHDPASSREFVAATCSNAFDARRRLGAARLTRVFHAAAHSSEGFTKHHLLLRAEDTAPHMDGVNGVNGLETPNKPPVLRALPWYEGEGGRIVSMAFGPAPMDDRLLCGTADGGVYVIPCDAVLAGDAARDESEGEKEPDEEAEVGDRKKTKKTKTKKGRPEPMIQVLNAGGSAVVSVAWLRASDAAGHPTAVVVTAAGEVKFWAAPSFSSLASAKVGCARAESAELVDAGARGVTFLLIAGYEASAENTSTRADRVYWTLKLPAGDVHKPAEPVLGRFGVDRKGDVEGLDVSSSGGGGRERWRAAAAAAAAPPGERAPMLQAHPGANGGGDGSGSLVSCLRRRAGGGRLGRLELFDPAIDERVPVAVHLVPRGTVSVRVTTRFVFALNGVVGRRARLTVIARRVPGDETNRNNDETNRNNDETNRNNDETNRGTDTPAPAVALQEIVLSSNCGFPRGLMPPGLGSDDAANLEGCAVWMSGAVLECRQSLPSVGAVFRGLMGASAPGAETEAFARAVENAGGKDGARRMRRAIQARAAGAGLGYWITGGTPSDDAAAEPDGDVKIAALSAALGLDPAPLYADAAREAIRAGDVAKARELLSRAHDDDGSRDDDDSRVLSRFVAMCLREWRAADALDQLAEDASGPGDGTGVGITDKDWLGLCCGAHLRLSAWAASAAAAALGAAGEFADSVNLPPLPPGAMPPPIAAKAAEDAAAACLASEGAGRVVAASRAAGVAAGAAGAVTDFLDAVVRGGGGAGVDPAVTATVRVMLAAAIAVETLHRHGEPALTYPPPPFATTGDDGGDGEGNADNDNAADDAPDAPWCAPTASPHAAAMDALAPPASFAARSSRRDLDRERWSERDGPSDDPSSDLVDGSCPVTAVLPLMTPSEMKALARSASIGDSAHSAAEARTCTHLALAAVHRGTRREKAAQRSLERALGRMIDEKSVDAGWAGATCLGWDNPRAASVAYMRGGKWLAATVCRVNAVLKDQPRRSSFGDDFVPPDPERRRLVESELADLIRDTAPRCRGARERATALVAVAKAWRALNLPQGRLETLLLDGATAGGVVGAEAVALVLRRNRTVLSNKMSNDDDFERSADPELCKIPLSAKFAIAVASLRVRASEPREEEPGSHDDANEDGDAKKDGTWSRVRAALAADASVSSSVRYPAPVVAAAFGEPLEPRSPGPYNLPTPTPPESPANPTLTPKPRPDPSVDSYVFSCGHRFSAERMAKTTAALRVGMRDAGMPIVGELLAADFALDRCASACPGCASRAVATLAAKS</sequence>
<feature type="compositionally biased region" description="Low complexity" evidence="1">
    <location>
        <begin position="432"/>
        <end position="446"/>
    </location>
</feature>
<dbReference type="EMBL" id="CP001328">
    <property type="protein sequence ID" value="ACO65241.1"/>
    <property type="molecule type" value="Genomic_DNA"/>
</dbReference>
<feature type="region of interest" description="Disordered" evidence="1">
    <location>
        <begin position="1248"/>
        <end position="1272"/>
    </location>
</feature>
<feature type="compositionally biased region" description="Basic and acidic residues" evidence="1">
    <location>
        <begin position="976"/>
        <end position="991"/>
    </location>
</feature>
<evidence type="ECO:0000313" key="2">
    <source>
        <dbReference type="EMBL" id="ACO65241.1"/>
    </source>
</evidence>
<dbReference type="GeneID" id="8244933"/>
<feature type="region of interest" description="Disordered" evidence="1">
    <location>
        <begin position="256"/>
        <end position="288"/>
    </location>
</feature>
<feature type="region of interest" description="Disordered" evidence="1">
    <location>
        <begin position="104"/>
        <end position="136"/>
    </location>
</feature>
<dbReference type="OMA" id="KSTHALP"/>
<feature type="region of interest" description="Disordered" evidence="1">
    <location>
        <begin position="1304"/>
        <end position="1338"/>
    </location>
</feature>
<feature type="region of interest" description="Disordered" evidence="1">
    <location>
        <begin position="911"/>
        <end position="955"/>
    </location>
</feature>
<feature type="compositionally biased region" description="Basic and acidic residues" evidence="1">
    <location>
        <begin position="534"/>
        <end position="560"/>
    </location>
</feature>
<organism evidence="2 3">
    <name type="scientific">Micromonas commoda (strain RCC299 / NOUM17 / CCMP2709)</name>
    <name type="common">Picoplanktonic green alga</name>
    <dbReference type="NCBI Taxonomy" id="296587"/>
    <lineage>
        <taxon>Eukaryota</taxon>
        <taxon>Viridiplantae</taxon>
        <taxon>Chlorophyta</taxon>
        <taxon>Mamiellophyceae</taxon>
        <taxon>Mamiellales</taxon>
        <taxon>Mamiellaceae</taxon>
        <taxon>Micromonas</taxon>
    </lineage>
</organism>
<evidence type="ECO:0000256" key="1">
    <source>
        <dbReference type="SAM" id="MobiDB-lite"/>
    </source>
</evidence>
<dbReference type="KEGG" id="mis:MICPUN_60153"/>
<dbReference type="RefSeq" id="XP_002503983.1">
    <property type="nucleotide sequence ID" value="XM_002503937.1"/>
</dbReference>